<dbReference type="PANTHER" id="PTHR13026">
    <property type="entry name" value="NNP-1 PROTEIN NOVEL NUCLEAR PROTEIN 1 NOP52"/>
    <property type="match status" value="1"/>
</dbReference>
<evidence type="ECO:0000256" key="2">
    <source>
        <dbReference type="ARBA" id="ARBA00006374"/>
    </source>
</evidence>
<evidence type="ECO:0000313" key="6">
    <source>
        <dbReference type="EMBL" id="KAF4403575.1"/>
    </source>
</evidence>
<sequence length="112" mass="12959">MEDEREEVGLSSIKKLASCDKGTRDKALTFLLDTWLPTHTLISEDLMKKLWKGLFYCVWHADKVPVQSQLADSLSTLIPKLDLSLSLQYFSVFLLTMRREWSGIDVYSFRNV</sequence>
<organism evidence="5 7">
    <name type="scientific">Cannabis sativa</name>
    <name type="common">Hemp</name>
    <name type="synonym">Marijuana</name>
    <dbReference type="NCBI Taxonomy" id="3483"/>
    <lineage>
        <taxon>Eukaryota</taxon>
        <taxon>Viridiplantae</taxon>
        <taxon>Streptophyta</taxon>
        <taxon>Embryophyta</taxon>
        <taxon>Tracheophyta</taxon>
        <taxon>Spermatophyta</taxon>
        <taxon>Magnoliopsida</taxon>
        <taxon>eudicotyledons</taxon>
        <taxon>Gunneridae</taxon>
        <taxon>Pentapetalae</taxon>
        <taxon>rosids</taxon>
        <taxon>fabids</taxon>
        <taxon>Rosales</taxon>
        <taxon>Cannabaceae</taxon>
        <taxon>Cannabis</taxon>
    </lineage>
</organism>
<dbReference type="EMBL" id="JAATIQ010000003">
    <property type="protein sequence ID" value="KAF4403575.1"/>
    <property type="molecule type" value="Genomic_DNA"/>
</dbReference>
<dbReference type="GO" id="GO:0005634">
    <property type="term" value="C:nucleus"/>
    <property type="evidence" value="ECO:0007669"/>
    <property type="project" value="UniProtKB-SubCell"/>
</dbReference>
<comment type="similarity">
    <text evidence="2">Belongs to the RRP1 family.</text>
</comment>
<evidence type="ECO:0000256" key="3">
    <source>
        <dbReference type="ARBA" id="ARBA00022552"/>
    </source>
</evidence>
<keyword evidence="4" id="KW-0539">Nucleus</keyword>
<comment type="caution">
    <text evidence="5">The sequence shown here is derived from an EMBL/GenBank/DDBJ whole genome shotgun (WGS) entry which is preliminary data.</text>
</comment>
<name>A0A7J6F6V1_CANSA</name>
<comment type="subcellular location">
    <subcellularLocation>
        <location evidence="1">Nucleus</location>
    </subcellularLocation>
</comment>
<dbReference type="GO" id="GO:0030688">
    <property type="term" value="C:preribosome, small subunit precursor"/>
    <property type="evidence" value="ECO:0007669"/>
    <property type="project" value="InterPro"/>
</dbReference>
<dbReference type="EMBL" id="JAATIP010000151">
    <property type="protein sequence ID" value="KAF4366385.1"/>
    <property type="molecule type" value="Genomic_DNA"/>
</dbReference>
<keyword evidence="8" id="KW-1185">Reference proteome</keyword>
<dbReference type="GO" id="GO:0006364">
    <property type="term" value="P:rRNA processing"/>
    <property type="evidence" value="ECO:0007669"/>
    <property type="project" value="UniProtKB-KW"/>
</dbReference>
<dbReference type="AlphaFoldDB" id="A0A7J6F6V1"/>
<evidence type="ECO:0000256" key="4">
    <source>
        <dbReference type="ARBA" id="ARBA00023242"/>
    </source>
</evidence>
<dbReference type="PANTHER" id="PTHR13026:SF0">
    <property type="entry name" value="RIBOSOMAL RNA PROCESSING 1B"/>
    <property type="match status" value="1"/>
</dbReference>
<protein>
    <submittedName>
        <fullName evidence="5">Uncharacterized protein</fullName>
    </submittedName>
</protein>
<evidence type="ECO:0000313" key="8">
    <source>
        <dbReference type="Proteomes" id="UP000583929"/>
    </source>
</evidence>
<dbReference type="Proteomes" id="UP000583929">
    <property type="component" value="Unassembled WGS sequence"/>
</dbReference>
<proteinExistence type="inferred from homology"/>
<evidence type="ECO:0000313" key="5">
    <source>
        <dbReference type="EMBL" id="KAF4366385.1"/>
    </source>
</evidence>
<dbReference type="Proteomes" id="UP000525078">
    <property type="component" value="Unassembled WGS sequence"/>
</dbReference>
<dbReference type="Pfam" id="PF05997">
    <property type="entry name" value="Nop52"/>
    <property type="match status" value="1"/>
</dbReference>
<evidence type="ECO:0000256" key="1">
    <source>
        <dbReference type="ARBA" id="ARBA00004123"/>
    </source>
</evidence>
<reference evidence="7 8" key="1">
    <citation type="journal article" date="2020" name="bioRxiv">
        <title>Sequence and annotation of 42 cannabis genomes reveals extensive copy number variation in cannabinoid synthesis and pathogen resistance genes.</title>
        <authorList>
            <person name="Mckernan K.J."/>
            <person name="Helbert Y."/>
            <person name="Kane L.T."/>
            <person name="Ebling H."/>
            <person name="Zhang L."/>
            <person name="Liu B."/>
            <person name="Eaton Z."/>
            <person name="Mclaughlin S."/>
            <person name="Kingan S."/>
            <person name="Baybayan P."/>
            <person name="Concepcion G."/>
            <person name="Jordan M."/>
            <person name="Riva A."/>
            <person name="Barbazuk W."/>
            <person name="Harkins T."/>
        </authorList>
    </citation>
    <scope>NUCLEOTIDE SEQUENCE [LARGE SCALE GENOMIC DNA]</scope>
    <source>
        <strain evidence="7 8">cv. Jamaican Lion 4</strain>
        <strain evidence="6">Father</strain>
        <strain evidence="5">Mother</strain>
        <tissue evidence="5">Leaf</tissue>
    </source>
</reference>
<accession>A0A7J6F6V1</accession>
<evidence type="ECO:0000313" key="7">
    <source>
        <dbReference type="Proteomes" id="UP000525078"/>
    </source>
</evidence>
<gene>
    <name evidence="5" type="ORF">F8388_018833</name>
    <name evidence="6" type="ORF">G4B88_002428</name>
</gene>
<dbReference type="InterPro" id="IPR010301">
    <property type="entry name" value="RRP1"/>
</dbReference>
<keyword evidence="3" id="KW-0698">rRNA processing</keyword>